<reference evidence="6" key="1">
    <citation type="journal article" date="2009" name="Genome Res.">
        <title>Comparative genomic analyses of the human fungal pathogens Coccidioides and their relatives.</title>
        <authorList>
            <person name="Sharpton T.J."/>
            <person name="Stajich J.E."/>
            <person name="Rounsley S.D."/>
            <person name="Gardner M.J."/>
            <person name="Wortman J.R."/>
            <person name="Jordar V.S."/>
            <person name="Maiti R."/>
            <person name="Kodira C.D."/>
            <person name="Neafsey D.E."/>
            <person name="Zeng Q."/>
            <person name="Hung C.-Y."/>
            <person name="McMahan C."/>
            <person name="Muszewska A."/>
            <person name="Grynberg M."/>
            <person name="Mandel M.A."/>
            <person name="Kellner E.M."/>
            <person name="Barker B.M."/>
            <person name="Galgiani J.N."/>
            <person name="Orbach M.J."/>
            <person name="Kirkland T.N."/>
            <person name="Cole G.T."/>
            <person name="Henn M.R."/>
            <person name="Birren B.W."/>
            <person name="Taylor J.W."/>
        </authorList>
    </citation>
    <scope>NUCLEOTIDE SEQUENCE [LARGE SCALE GENOMIC DNA]</scope>
    <source>
        <strain evidence="6">UAMH 1704</strain>
    </source>
</reference>
<dbReference type="SUPFAM" id="SSF55961">
    <property type="entry name" value="Bet v1-like"/>
    <property type="match status" value="1"/>
</dbReference>
<name>C4JF48_UNCRE</name>
<dbReference type="GO" id="GO:0045333">
    <property type="term" value="P:cellular respiration"/>
    <property type="evidence" value="ECO:0007669"/>
    <property type="project" value="InterPro"/>
</dbReference>
<protein>
    <recommendedName>
        <fullName evidence="4">Coenzyme Q-binding protein COQ10 START domain-containing protein</fullName>
    </recommendedName>
</protein>
<evidence type="ECO:0000259" key="4">
    <source>
        <dbReference type="Pfam" id="PF03364"/>
    </source>
</evidence>
<accession>C4JF48</accession>
<sequence length="217" mass="24154">MAAPRASLFSPLLRSQFTKPATTIPRLSTQSRAFNLPSLSSFAPQLSSPAPRTLTATRTLPFPPLPLFRIISDVESYRDFLPLLTASTVTARDRATGYPTQAYLTVGYGPLSETFHSKVECDEATWTVGARSGEIAFQRKGEEGKDGGVFEYLDTIWKLKPLEGRAVGMELTKVDLAVNFRFKNPMHAAMMSAVENQVAAMMIEAFEKRVFEVERRR</sequence>
<dbReference type="CDD" id="cd07813">
    <property type="entry name" value="COQ10p_like"/>
    <property type="match status" value="1"/>
</dbReference>
<gene>
    <name evidence="5" type="ORF">UREG_02270</name>
</gene>
<proteinExistence type="inferred from homology"/>
<dbReference type="GO" id="GO:0048039">
    <property type="term" value="F:ubiquinone binding"/>
    <property type="evidence" value="ECO:0007669"/>
    <property type="project" value="InterPro"/>
</dbReference>
<comment type="similarity">
    <text evidence="1">Belongs to the COQ10 family.</text>
</comment>
<dbReference type="Pfam" id="PF03364">
    <property type="entry name" value="Polyketide_cyc"/>
    <property type="match status" value="1"/>
</dbReference>
<dbReference type="VEuPathDB" id="FungiDB:UREG_02270"/>
<dbReference type="STRING" id="336963.C4JF48"/>
<evidence type="ECO:0000256" key="2">
    <source>
        <dbReference type="ARBA" id="ARBA00011814"/>
    </source>
</evidence>
<evidence type="ECO:0000313" key="6">
    <source>
        <dbReference type="Proteomes" id="UP000002058"/>
    </source>
</evidence>
<dbReference type="AlphaFoldDB" id="C4JF48"/>
<comment type="function">
    <text evidence="3">Required for the function of coenzyme Q in the respiratory chain. May serve as a chaperone or may be involved in the transport of Q6 from its site of synthesis to the catalytic sites of the respiratory complexes.</text>
</comment>
<dbReference type="OMA" id="QLHAAMM"/>
<dbReference type="HOGENOM" id="CLU_079653_1_1_1"/>
<evidence type="ECO:0000256" key="3">
    <source>
        <dbReference type="ARBA" id="ARBA00024947"/>
    </source>
</evidence>
<comment type="subunit">
    <text evidence="2">Interacts with coenzyme Q.</text>
</comment>
<dbReference type="OrthoDB" id="292693at2759"/>
<dbReference type="GO" id="GO:0005739">
    <property type="term" value="C:mitochondrion"/>
    <property type="evidence" value="ECO:0007669"/>
    <property type="project" value="TreeGrafter"/>
</dbReference>
<dbReference type="FunCoup" id="C4JF48">
    <property type="interactions" value="104"/>
</dbReference>
<dbReference type="RefSeq" id="XP_002542754.1">
    <property type="nucleotide sequence ID" value="XM_002542708.1"/>
</dbReference>
<dbReference type="InterPro" id="IPR005031">
    <property type="entry name" value="COQ10_START"/>
</dbReference>
<dbReference type="KEGG" id="ure:UREG_02270"/>
<feature type="domain" description="Coenzyme Q-binding protein COQ10 START" evidence="4">
    <location>
        <begin position="61"/>
        <end position="207"/>
    </location>
</feature>
<dbReference type="PANTHER" id="PTHR12901:SF10">
    <property type="entry name" value="COENZYME Q-BINDING PROTEIN COQ10, MITOCHONDRIAL"/>
    <property type="match status" value="1"/>
</dbReference>
<keyword evidence="6" id="KW-1185">Reference proteome</keyword>
<dbReference type="InterPro" id="IPR023393">
    <property type="entry name" value="START-like_dom_sf"/>
</dbReference>
<dbReference type="Proteomes" id="UP000002058">
    <property type="component" value="Unassembled WGS sequence"/>
</dbReference>
<evidence type="ECO:0000256" key="1">
    <source>
        <dbReference type="ARBA" id="ARBA00006885"/>
    </source>
</evidence>
<dbReference type="eggNOG" id="KOG3177">
    <property type="taxonomic scope" value="Eukaryota"/>
</dbReference>
<organism evidence="5 6">
    <name type="scientific">Uncinocarpus reesii (strain UAMH 1704)</name>
    <dbReference type="NCBI Taxonomy" id="336963"/>
    <lineage>
        <taxon>Eukaryota</taxon>
        <taxon>Fungi</taxon>
        <taxon>Dikarya</taxon>
        <taxon>Ascomycota</taxon>
        <taxon>Pezizomycotina</taxon>
        <taxon>Eurotiomycetes</taxon>
        <taxon>Eurotiomycetidae</taxon>
        <taxon>Onygenales</taxon>
        <taxon>Onygenaceae</taxon>
        <taxon>Uncinocarpus</taxon>
    </lineage>
</organism>
<dbReference type="InterPro" id="IPR044996">
    <property type="entry name" value="COQ10-like"/>
</dbReference>
<dbReference type="PANTHER" id="PTHR12901">
    <property type="entry name" value="SPERM PROTEIN HOMOLOG"/>
    <property type="match status" value="1"/>
</dbReference>
<dbReference type="GeneID" id="8441549"/>
<evidence type="ECO:0000313" key="5">
    <source>
        <dbReference type="EMBL" id="EEP77421.1"/>
    </source>
</evidence>
<dbReference type="InParanoid" id="C4JF48"/>
<dbReference type="Gene3D" id="3.30.530.20">
    <property type="match status" value="1"/>
</dbReference>
<dbReference type="EMBL" id="CH476615">
    <property type="protein sequence ID" value="EEP77421.1"/>
    <property type="molecule type" value="Genomic_DNA"/>
</dbReference>